<proteinExistence type="predicted"/>
<dbReference type="EMBL" id="CP114040">
    <property type="protein sequence ID" value="WAS91509.1"/>
    <property type="molecule type" value="Genomic_DNA"/>
</dbReference>
<organism evidence="2 3">
    <name type="scientific">Nannocystis punicea</name>
    <dbReference type="NCBI Taxonomy" id="2995304"/>
    <lineage>
        <taxon>Bacteria</taxon>
        <taxon>Pseudomonadati</taxon>
        <taxon>Myxococcota</taxon>
        <taxon>Polyangia</taxon>
        <taxon>Nannocystales</taxon>
        <taxon>Nannocystaceae</taxon>
        <taxon>Nannocystis</taxon>
    </lineage>
</organism>
<dbReference type="Proteomes" id="UP001164459">
    <property type="component" value="Chromosome"/>
</dbReference>
<feature type="domain" description="Crocagin biosynthetic protein CgnE/B" evidence="1">
    <location>
        <begin position="14"/>
        <end position="298"/>
    </location>
</feature>
<evidence type="ECO:0000259" key="1">
    <source>
        <dbReference type="Pfam" id="PF26231"/>
    </source>
</evidence>
<accession>A0ABY7GXG5</accession>
<sequence length="303" mass="32445">MNTSDYFRALQAGRVTIVVDDPAAASPWLDLGEVTTLAAYDLLREHDRPALVVASRLETVGRLHETWEDSPCEFTYLSLARHDPSEAAARHAAALLRALDGPAALTLRAERYDALLSSDVLEVAGSLRVRLGGELEIANMSDEVRPHWLQSTTEFLEASIVNLERDGSSFTADGVFAFAGLAYLCNSADVHGRHGDALRRLLRAAAGGDNRLELADNRVERVVVGGVDVTAAFSALFADDERGATVLELGLGCAGLAPDWTIDSPLHKGSRGLFLGVGTGHRGPHVDFVAPEASVRFQEPPAA</sequence>
<gene>
    <name evidence="2" type="ORF">O0S08_35450</name>
</gene>
<evidence type="ECO:0000313" key="3">
    <source>
        <dbReference type="Proteomes" id="UP001164459"/>
    </source>
</evidence>
<keyword evidence="3" id="KW-1185">Reference proteome</keyword>
<dbReference type="Pfam" id="PF26231">
    <property type="entry name" value="CgnE_B"/>
    <property type="match status" value="1"/>
</dbReference>
<name>A0ABY7GXG5_9BACT</name>
<protein>
    <recommendedName>
        <fullName evidence="1">Crocagin biosynthetic protein CgnE/B domain-containing protein</fullName>
    </recommendedName>
</protein>
<dbReference type="RefSeq" id="WP_269033871.1">
    <property type="nucleotide sequence ID" value="NZ_CP114040.1"/>
</dbReference>
<reference evidence="2" key="1">
    <citation type="submission" date="2022-11" db="EMBL/GenBank/DDBJ databases">
        <title>Minimal conservation of predation-associated metabolite biosynthetic gene clusters underscores biosynthetic potential of Myxococcota including descriptions for ten novel species: Archangium lansinium sp. nov., Myxococcus landrumus sp. nov., Nannocystis bai.</title>
        <authorList>
            <person name="Ahearne A."/>
            <person name="Stevens C."/>
            <person name="Dowd S."/>
        </authorList>
    </citation>
    <scope>NUCLEOTIDE SEQUENCE</scope>
    <source>
        <strain evidence="2">Fl3</strain>
    </source>
</reference>
<dbReference type="InterPro" id="IPR058799">
    <property type="entry name" value="CgnE_B"/>
</dbReference>
<evidence type="ECO:0000313" key="2">
    <source>
        <dbReference type="EMBL" id="WAS91509.1"/>
    </source>
</evidence>